<reference evidence="3" key="1">
    <citation type="submission" date="2013-09" db="EMBL/GenBank/DDBJ databases">
        <title>Corchorus olitorius genome sequencing.</title>
        <authorList>
            <person name="Alam M."/>
            <person name="Haque M.S."/>
            <person name="Islam M.S."/>
            <person name="Emdad E.M."/>
            <person name="Islam M.M."/>
            <person name="Ahmed B."/>
            <person name="Halim A."/>
            <person name="Hossen Q.M.M."/>
            <person name="Hossain M.Z."/>
            <person name="Ahmed R."/>
            <person name="Khan M.M."/>
            <person name="Islam R."/>
            <person name="Rashid M.M."/>
            <person name="Khan S.A."/>
            <person name="Rahman M.S."/>
            <person name="Alam M."/>
            <person name="Yahiya A.S."/>
            <person name="Khan M.S."/>
            <person name="Azam M.S."/>
            <person name="Haque T."/>
            <person name="Lashkar M.Z.H."/>
            <person name="Akhand A.I."/>
            <person name="Morshed G."/>
            <person name="Roy S."/>
            <person name="Uddin K.S."/>
            <person name="Rabeya T."/>
            <person name="Hossain A.S."/>
            <person name="Chowdhury A."/>
            <person name="Snigdha A.R."/>
            <person name="Mortoza M.S."/>
            <person name="Matin S.A."/>
            <person name="Hoque S.M.E."/>
            <person name="Islam M.K."/>
            <person name="Roy D.K."/>
            <person name="Haider R."/>
            <person name="Moosa M.M."/>
            <person name="Elias S.M."/>
            <person name="Hasan A.M."/>
            <person name="Jahan S."/>
            <person name="Shafiuddin M."/>
            <person name="Mahmood N."/>
            <person name="Shommy N.S."/>
        </authorList>
    </citation>
    <scope>NUCLEOTIDE SEQUENCE [LARGE SCALE GENOMIC DNA]</scope>
    <source>
        <strain evidence="3">cv. O-4</strain>
    </source>
</reference>
<protein>
    <submittedName>
        <fullName evidence="2">Uncharacterized protein</fullName>
    </submittedName>
</protein>
<proteinExistence type="predicted"/>
<feature type="region of interest" description="Disordered" evidence="1">
    <location>
        <begin position="169"/>
        <end position="250"/>
    </location>
</feature>
<dbReference type="EMBL" id="AWUE01010798">
    <property type="protein sequence ID" value="OMP11288.1"/>
    <property type="molecule type" value="Genomic_DNA"/>
</dbReference>
<feature type="compositionally biased region" description="Polar residues" evidence="1">
    <location>
        <begin position="559"/>
        <end position="572"/>
    </location>
</feature>
<organism evidence="2 3">
    <name type="scientific">Corchorus olitorius</name>
    <dbReference type="NCBI Taxonomy" id="93759"/>
    <lineage>
        <taxon>Eukaryota</taxon>
        <taxon>Viridiplantae</taxon>
        <taxon>Streptophyta</taxon>
        <taxon>Embryophyta</taxon>
        <taxon>Tracheophyta</taxon>
        <taxon>Spermatophyta</taxon>
        <taxon>Magnoliopsida</taxon>
        <taxon>eudicotyledons</taxon>
        <taxon>Gunneridae</taxon>
        <taxon>Pentapetalae</taxon>
        <taxon>rosids</taxon>
        <taxon>malvids</taxon>
        <taxon>Malvales</taxon>
        <taxon>Malvaceae</taxon>
        <taxon>Grewioideae</taxon>
        <taxon>Apeibeae</taxon>
        <taxon>Corchorus</taxon>
    </lineage>
</organism>
<feature type="region of interest" description="Disordered" evidence="1">
    <location>
        <begin position="548"/>
        <end position="601"/>
    </location>
</feature>
<accession>A0A1R3KW81</accession>
<evidence type="ECO:0000313" key="3">
    <source>
        <dbReference type="Proteomes" id="UP000187203"/>
    </source>
</evidence>
<gene>
    <name evidence="2" type="ORF">COLO4_03910</name>
</gene>
<feature type="region of interest" description="Disordered" evidence="1">
    <location>
        <begin position="130"/>
        <end position="156"/>
    </location>
</feature>
<feature type="compositionally biased region" description="Basic residues" evidence="1">
    <location>
        <begin position="234"/>
        <end position="243"/>
    </location>
</feature>
<dbReference type="Proteomes" id="UP000187203">
    <property type="component" value="Unassembled WGS sequence"/>
</dbReference>
<sequence length="709" mass="78737">MSGLKGGLLASVLDCEVLFSFLLGPSFVRPVNRVALTICWHTPSLPLSASACWPSSLAGFAYAPASPLSKASPESPIKGVKKESASDSVECSVSLSPHLFCQLAGAGSEHEERQEDSVIPEVLRDQYSITVKTDPTKSRSSLSQRGNTGYSLPLVPACKEREQERIRLMSRQRSRTLVRHRASPSNQTRKRNESCSIPVRKRSRDGNGPRRRQGARVDLEDDLRQPIIESRRESRSRKNKKPSFNRDLLTDDDAGGYRQCSEGKLAISLSIGIFCLHSHKQKQGRLKQALKTGQYGIASCTIRPVPKTRSLDSIVRLLALSLEKDANSGVRHATTPRLNLTDYCCLASFFLAYPKAAWKRRNILNRRKKGRKRTVGVEPKGEWALEVLDSRPNGWRRRSFRSVRGERKRRNLSLEEGQGQGRTGMEDLRVGKKSLRAEIDPSKVWRPKNSVSNLKFKRRRALKALSLLKWVVATRKFGPFLQESNSVSSEPLIDLVDSDSNGEQIPTGSEGGDVSNRENSGNLLPKVFEGSPIYVESESFVERSLINSNGKSGSIGENGRNTKSVQCDNSHVITDREADSIPGGSNREIAEPNNLEDANEIGNSRPAFMESKVQFATPSGGVRGESGRSNRNSNDRESSQNGSNRKFCQHSMRLRKVLRTARIKGNDSSSNANSRNRRKLLFREKVREACSMLQNGGHHGGLSNKDPKL</sequence>
<feature type="compositionally biased region" description="Polar residues" evidence="1">
    <location>
        <begin position="130"/>
        <end position="150"/>
    </location>
</feature>
<feature type="compositionally biased region" description="Basic residues" evidence="1">
    <location>
        <begin position="199"/>
        <end position="214"/>
    </location>
</feature>
<name>A0A1R3KW81_9ROSI</name>
<feature type="compositionally biased region" description="Basic and acidic residues" evidence="1">
    <location>
        <begin position="215"/>
        <end position="233"/>
    </location>
</feature>
<keyword evidence="3" id="KW-1185">Reference proteome</keyword>
<evidence type="ECO:0000256" key="1">
    <source>
        <dbReference type="SAM" id="MobiDB-lite"/>
    </source>
</evidence>
<dbReference type="AlphaFoldDB" id="A0A1R3KW81"/>
<comment type="caution">
    <text evidence="2">The sequence shown here is derived from an EMBL/GenBank/DDBJ whole genome shotgun (WGS) entry which is preliminary data.</text>
</comment>
<feature type="region of interest" description="Disordered" evidence="1">
    <location>
        <begin position="498"/>
        <end position="522"/>
    </location>
</feature>
<feature type="region of interest" description="Disordered" evidence="1">
    <location>
        <begin position="615"/>
        <end position="650"/>
    </location>
</feature>
<feature type="compositionally biased region" description="Basic and acidic residues" evidence="1">
    <location>
        <begin position="625"/>
        <end position="638"/>
    </location>
</feature>
<feature type="compositionally biased region" description="Polar residues" evidence="1">
    <location>
        <begin position="498"/>
        <end position="507"/>
    </location>
</feature>
<evidence type="ECO:0000313" key="2">
    <source>
        <dbReference type="EMBL" id="OMP11288.1"/>
    </source>
</evidence>
<feature type="compositionally biased region" description="Basic residues" evidence="1">
    <location>
        <begin position="169"/>
        <end position="182"/>
    </location>
</feature>